<evidence type="ECO:0000313" key="2">
    <source>
        <dbReference type="EMBL" id="QQP84816.1"/>
    </source>
</evidence>
<evidence type="ECO:0000256" key="1">
    <source>
        <dbReference type="SAM" id="Phobius"/>
    </source>
</evidence>
<dbReference type="Proteomes" id="UP000595278">
    <property type="component" value="Chromosome"/>
</dbReference>
<dbReference type="EMBL" id="CP067393">
    <property type="protein sequence ID" value="QQP84816.1"/>
    <property type="molecule type" value="Genomic_DNA"/>
</dbReference>
<name>A0A974RW34_9GAMM</name>
<sequence>MITTCPKCGYVRQISDITPLKACPPCNVDYSVYLHLNKQLEQNIDQPTIVQQSKMKKHKFSLLDHEILIYCVLIGAFIFIMFLVRSQAFWL</sequence>
<keyword evidence="1" id="KW-0472">Membrane</keyword>
<organism evidence="2 3">
    <name type="scientific">Entomomonas asaccharolytica</name>
    <dbReference type="NCBI Taxonomy" id="2785331"/>
    <lineage>
        <taxon>Bacteria</taxon>
        <taxon>Pseudomonadati</taxon>
        <taxon>Pseudomonadota</taxon>
        <taxon>Gammaproteobacteria</taxon>
        <taxon>Pseudomonadales</taxon>
        <taxon>Pseudomonadaceae</taxon>
        <taxon>Entomomonas</taxon>
    </lineage>
</organism>
<evidence type="ECO:0000313" key="3">
    <source>
        <dbReference type="Proteomes" id="UP000595278"/>
    </source>
</evidence>
<dbReference type="RefSeq" id="WP_201090713.1">
    <property type="nucleotide sequence ID" value="NZ_CP067393.1"/>
</dbReference>
<keyword evidence="3" id="KW-1185">Reference proteome</keyword>
<keyword evidence="1" id="KW-1133">Transmembrane helix</keyword>
<accession>A0A974RW34</accession>
<proteinExistence type="predicted"/>
<protein>
    <recommendedName>
        <fullName evidence="4">Rubredoxin-like domain-containing protein</fullName>
    </recommendedName>
</protein>
<keyword evidence="1" id="KW-0812">Transmembrane</keyword>
<feature type="transmembrane region" description="Helical" evidence="1">
    <location>
        <begin position="67"/>
        <end position="84"/>
    </location>
</feature>
<reference evidence="2 3" key="1">
    <citation type="submission" date="2021-01" db="EMBL/GenBank/DDBJ databases">
        <title>Entomomonas sp. F2A isolated from a house cricket (Acheta domesticus).</title>
        <authorList>
            <person name="Spergser J."/>
            <person name="Busse H.-J."/>
        </authorList>
    </citation>
    <scope>NUCLEOTIDE SEQUENCE [LARGE SCALE GENOMIC DNA]</scope>
    <source>
        <strain evidence="2 3">F2A</strain>
    </source>
</reference>
<dbReference type="AlphaFoldDB" id="A0A974RW34"/>
<dbReference type="KEGG" id="eaz:JHT90_10430"/>
<gene>
    <name evidence="2" type="ORF">JHT90_10430</name>
</gene>
<evidence type="ECO:0008006" key="4">
    <source>
        <dbReference type="Google" id="ProtNLM"/>
    </source>
</evidence>